<reference evidence="8" key="1">
    <citation type="submission" date="2023-04" db="EMBL/GenBank/DDBJ databases">
        <authorList>
            <person name="Vijverberg K."/>
            <person name="Xiong W."/>
            <person name="Schranz E."/>
        </authorList>
    </citation>
    <scope>NUCLEOTIDE SEQUENCE</scope>
</reference>
<dbReference type="Pfam" id="PF00005">
    <property type="entry name" value="ABC_tran"/>
    <property type="match status" value="1"/>
</dbReference>
<keyword evidence="4" id="KW-1133">Transmembrane helix</keyword>
<dbReference type="GO" id="GO:0005886">
    <property type="term" value="C:plasma membrane"/>
    <property type="evidence" value="ECO:0007669"/>
    <property type="project" value="TreeGrafter"/>
</dbReference>
<dbReference type="Proteomes" id="UP001177003">
    <property type="component" value="Chromosome 5"/>
</dbReference>
<dbReference type="PANTHER" id="PTHR48041:SF22">
    <property type="entry name" value="ABC TRANSPORTER G FAMILY MEMBER 9"/>
    <property type="match status" value="1"/>
</dbReference>
<accession>A0AA35Z0L1</accession>
<evidence type="ECO:0000256" key="3">
    <source>
        <dbReference type="ARBA" id="ARBA00022692"/>
    </source>
</evidence>
<organism evidence="8 9">
    <name type="scientific">Lactuca saligna</name>
    <name type="common">Willowleaf lettuce</name>
    <dbReference type="NCBI Taxonomy" id="75948"/>
    <lineage>
        <taxon>Eukaryota</taxon>
        <taxon>Viridiplantae</taxon>
        <taxon>Streptophyta</taxon>
        <taxon>Embryophyta</taxon>
        <taxon>Tracheophyta</taxon>
        <taxon>Spermatophyta</taxon>
        <taxon>Magnoliopsida</taxon>
        <taxon>eudicotyledons</taxon>
        <taxon>Gunneridae</taxon>
        <taxon>Pentapetalae</taxon>
        <taxon>asterids</taxon>
        <taxon>campanulids</taxon>
        <taxon>Asterales</taxon>
        <taxon>Asteraceae</taxon>
        <taxon>Cichorioideae</taxon>
        <taxon>Cichorieae</taxon>
        <taxon>Lactucinae</taxon>
        <taxon>Lactuca</taxon>
    </lineage>
</organism>
<dbReference type="InterPro" id="IPR050352">
    <property type="entry name" value="ABCG_transporters"/>
</dbReference>
<dbReference type="Gene3D" id="3.40.50.300">
    <property type="entry name" value="P-loop containing nucleotide triphosphate hydrolases"/>
    <property type="match status" value="1"/>
</dbReference>
<proteinExistence type="predicted"/>
<evidence type="ECO:0000313" key="9">
    <source>
        <dbReference type="Proteomes" id="UP001177003"/>
    </source>
</evidence>
<dbReference type="EMBL" id="OX465081">
    <property type="protein sequence ID" value="CAI9283619.1"/>
    <property type="molecule type" value="Genomic_DNA"/>
</dbReference>
<evidence type="ECO:0000256" key="5">
    <source>
        <dbReference type="ARBA" id="ARBA00023136"/>
    </source>
</evidence>
<protein>
    <recommendedName>
        <fullName evidence="7">ABC transporter domain-containing protein</fullName>
    </recommendedName>
</protein>
<dbReference type="PANTHER" id="PTHR48041">
    <property type="entry name" value="ABC TRANSPORTER G FAMILY MEMBER 28"/>
    <property type="match status" value="1"/>
</dbReference>
<feature type="domain" description="ABC transporter" evidence="7">
    <location>
        <begin position="63"/>
        <end position="148"/>
    </location>
</feature>
<dbReference type="GO" id="GO:0005524">
    <property type="term" value="F:ATP binding"/>
    <property type="evidence" value="ECO:0007669"/>
    <property type="project" value="InterPro"/>
</dbReference>
<keyword evidence="3" id="KW-0812">Transmembrane</keyword>
<comment type="subcellular location">
    <subcellularLocation>
        <location evidence="1">Membrane</location>
        <topology evidence="1">Multi-pass membrane protein</topology>
    </subcellularLocation>
</comment>
<evidence type="ECO:0000259" key="7">
    <source>
        <dbReference type="Pfam" id="PF00005"/>
    </source>
</evidence>
<dbReference type="GO" id="GO:0042626">
    <property type="term" value="F:ATPase-coupled transmembrane transporter activity"/>
    <property type="evidence" value="ECO:0007669"/>
    <property type="project" value="TreeGrafter"/>
</dbReference>
<dbReference type="InterPro" id="IPR003439">
    <property type="entry name" value="ABC_transporter-like_ATP-bd"/>
</dbReference>
<dbReference type="AlphaFoldDB" id="A0AA35Z0L1"/>
<evidence type="ECO:0000256" key="4">
    <source>
        <dbReference type="ARBA" id="ARBA00022989"/>
    </source>
</evidence>
<evidence type="ECO:0000313" key="8">
    <source>
        <dbReference type="EMBL" id="CAI9283619.1"/>
    </source>
</evidence>
<evidence type="ECO:0000256" key="6">
    <source>
        <dbReference type="SAM" id="MobiDB-lite"/>
    </source>
</evidence>
<dbReference type="InterPro" id="IPR027417">
    <property type="entry name" value="P-loop_NTPase"/>
</dbReference>
<keyword evidence="2" id="KW-0813">Transport</keyword>
<keyword evidence="5" id="KW-0472">Membrane</keyword>
<evidence type="ECO:0000256" key="2">
    <source>
        <dbReference type="ARBA" id="ARBA00022448"/>
    </source>
</evidence>
<name>A0AA35Z0L1_LACSI</name>
<dbReference type="SUPFAM" id="SSF52540">
    <property type="entry name" value="P-loop containing nucleoside triphosphate hydrolases"/>
    <property type="match status" value="1"/>
</dbReference>
<evidence type="ECO:0000256" key="1">
    <source>
        <dbReference type="ARBA" id="ARBA00004141"/>
    </source>
</evidence>
<keyword evidence="9" id="KW-1185">Reference proteome</keyword>
<gene>
    <name evidence="8" type="ORF">LSALG_LOCUS23204</name>
</gene>
<feature type="compositionally biased region" description="Low complexity" evidence="6">
    <location>
        <begin position="10"/>
        <end position="21"/>
    </location>
</feature>
<dbReference type="GO" id="GO:0016887">
    <property type="term" value="F:ATP hydrolysis activity"/>
    <property type="evidence" value="ECO:0007669"/>
    <property type="project" value="InterPro"/>
</dbReference>
<sequence>MATQMVDIEAQSSAQTSSPPSIFNKVDHPVTLKFKEVVYTIKNKKQGWIQKKKNHEPTEKQILKGITGMVLPGEILAMLGPSGCGKTTLLTALGGRLGGKLDGTITYNGKPFSSIMKRYTGFVTQDDILYPHLTVTEPLFSLPYSACLKSSQLKKRLHMRKR</sequence>
<feature type="region of interest" description="Disordered" evidence="6">
    <location>
        <begin position="1"/>
        <end position="22"/>
    </location>
</feature>